<feature type="region of interest" description="Disordered" evidence="14">
    <location>
        <begin position="632"/>
        <end position="980"/>
    </location>
</feature>
<dbReference type="GO" id="GO:0003724">
    <property type="term" value="F:RNA helicase activity"/>
    <property type="evidence" value="ECO:0007669"/>
    <property type="project" value="UniProtKB-EC"/>
</dbReference>
<evidence type="ECO:0000256" key="13">
    <source>
        <dbReference type="PROSITE-ProRule" id="PRU00552"/>
    </source>
</evidence>
<keyword evidence="7" id="KW-0378">Hydrolase</keyword>
<dbReference type="CDD" id="cd18787">
    <property type="entry name" value="SF2_C_DEAD"/>
    <property type="match status" value="1"/>
</dbReference>
<evidence type="ECO:0000256" key="9">
    <source>
        <dbReference type="ARBA" id="ARBA00022840"/>
    </source>
</evidence>
<evidence type="ECO:0000256" key="12">
    <source>
        <dbReference type="ARBA" id="ARBA00037449"/>
    </source>
</evidence>
<dbReference type="SMART" id="SM00490">
    <property type="entry name" value="HELICc"/>
    <property type="match status" value="1"/>
</dbReference>
<comment type="function">
    <text evidence="12">ATP-dependent RNA helicase required for 60S ribosomal subunit synthesis. Involved in efficient pre-rRNA processing, predominantly at site A3, which is necessary for the normal formation of 25S and 5.8S rRNAs.</text>
</comment>
<evidence type="ECO:0000256" key="5">
    <source>
        <dbReference type="ARBA" id="ARBA00022552"/>
    </source>
</evidence>
<dbReference type="InterPro" id="IPR014014">
    <property type="entry name" value="RNA_helicase_DEAD_Q_motif"/>
</dbReference>
<evidence type="ECO:0000256" key="2">
    <source>
        <dbReference type="ARBA" id="ARBA00009334"/>
    </source>
</evidence>
<dbReference type="PROSITE" id="PS51192">
    <property type="entry name" value="HELICASE_ATP_BIND_1"/>
    <property type="match status" value="1"/>
</dbReference>
<dbReference type="Gene3D" id="3.40.50.300">
    <property type="entry name" value="P-loop containing nucleotide triphosphate hydrolases"/>
    <property type="match status" value="2"/>
</dbReference>
<dbReference type="InterPro" id="IPR014001">
    <property type="entry name" value="Helicase_ATP-bd"/>
</dbReference>
<dbReference type="GO" id="GO:0005524">
    <property type="term" value="F:ATP binding"/>
    <property type="evidence" value="ECO:0007669"/>
    <property type="project" value="UniProtKB-KW"/>
</dbReference>
<dbReference type="CDD" id="cd00268">
    <property type="entry name" value="DEADc"/>
    <property type="match status" value="1"/>
</dbReference>
<dbReference type="GO" id="GO:0003723">
    <property type="term" value="F:RNA binding"/>
    <property type="evidence" value="ECO:0007669"/>
    <property type="project" value="UniProtKB-KW"/>
</dbReference>
<feature type="region of interest" description="Disordered" evidence="14">
    <location>
        <begin position="594"/>
        <end position="618"/>
    </location>
</feature>
<dbReference type="Pfam" id="PF00271">
    <property type="entry name" value="Helicase_C"/>
    <property type="match status" value="1"/>
</dbReference>
<dbReference type="PROSITE" id="PS01159">
    <property type="entry name" value="WW_DOMAIN_1"/>
    <property type="match status" value="1"/>
</dbReference>
<feature type="compositionally biased region" description="Basic and acidic residues" evidence="14">
    <location>
        <begin position="661"/>
        <end position="679"/>
    </location>
</feature>
<accession>A0AAD6F0D3</accession>
<feature type="compositionally biased region" description="Basic and acidic residues" evidence="14">
    <location>
        <begin position="920"/>
        <end position="936"/>
    </location>
</feature>
<evidence type="ECO:0000313" key="19">
    <source>
        <dbReference type="EMBL" id="KAJ3707952.1"/>
    </source>
</evidence>
<feature type="region of interest" description="Disordered" evidence="14">
    <location>
        <begin position="1"/>
        <end position="67"/>
    </location>
</feature>
<evidence type="ECO:0000256" key="7">
    <source>
        <dbReference type="ARBA" id="ARBA00022801"/>
    </source>
</evidence>
<feature type="domain" description="WW" evidence="15">
    <location>
        <begin position="59"/>
        <end position="93"/>
    </location>
</feature>
<evidence type="ECO:0000256" key="10">
    <source>
        <dbReference type="ARBA" id="ARBA00022884"/>
    </source>
</evidence>
<dbReference type="InterPro" id="IPR027417">
    <property type="entry name" value="P-loop_NTPase"/>
</dbReference>
<feature type="compositionally biased region" description="Pro residues" evidence="14">
    <location>
        <begin position="94"/>
        <end position="106"/>
    </location>
</feature>
<keyword evidence="5" id="KW-0698">rRNA processing</keyword>
<feature type="short sequence motif" description="Q motif" evidence="13">
    <location>
        <begin position="207"/>
        <end position="235"/>
    </location>
</feature>
<keyword evidence="4" id="KW-0690">Ribosome biogenesis</keyword>
<dbReference type="SUPFAM" id="SSF51045">
    <property type="entry name" value="WW domain"/>
    <property type="match status" value="1"/>
</dbReference>
<dbReference type="EC" id="3.6.4.13" evidence="3"/>
<feature type="compositionally biased region" description="Polar residues" evidence="14">
    <location>
        <begin position="783"/>
        <end position="798"/>
    </location>
</feature>
<feature type="domain" description="Helicase C-terminal" evidence="17">
    <location>
        <begin position="441"/>
        <end position="585"/>
    </location>
</feature>
<dbReference type="InterPro" id="IPR000629">
    <property type="entry name" value="RNA-helicase_DEAD-box_CS"/>
</dbReference>
<keyword evidence="20" id="KW-1185">Reference proteome</keyword>
<evidence type="ECO:0000256" key="14">
    <source>
        <dbReference type="SAM" id="MobiDB-lite"/>
    </source>
</evidence>
<dbReference type="PANTHER" id="PTHR47958">
    <property type="entry name" value="ATP-DEPENDENT RNA HELICASE DBP3"/>
    <property type="match status" value="1"/>
</dbReference>
<reference evidence="19 20" key="1">
    <citation type="journal article" date="2022" name="Cell">
        <title>Repeat-based holocentromeres influence genome architecture and karyotype evolution.</title>
        <authorList>
            <person name="Hofstatter P.G."/>
            <person name="Thangavel G."/>
            <person name="Lux T."/>
            <person name="Neumann P."/>
            <person name="Vondrak T."/>
            <person name="Novak P."/>
            <person name="Zhang M."/>
            <person name="Costa L."/>
            <person name="Castellani M."/>
            <person name="Scott A."/>
            <person name="Toegelov H."/>
            <person name="Fuchs J."/>
            <person name="Mata-Sucre Y."/>
            <person name="Dias Y."/>
            <person name="Vanzela A.L.L."/>
            <person name="Huettel B."/>
            <person name="Almeida C.C.S."/>
            <person name="Simkova H."/>
            <person name="Souza G."/>
            <person name="Pedrosa-Harand A."/>
            <person name="Macas J."/>
            <person name="Mayer K.F.X."/>
            <person name="Houben A."/>
            <person name="Marques A."/>
        </authorList>
    </citation>
    <scope>NUCLEOTIDE SEQUENCE [LARGE SCALE GENOMIC DNA]</scope>
    <source>
        <strain evidence="19">RhyTen1mFocal</strain>
    </source>
</reference>
<evidence type="ECO:0000259" key="15">
    <source>
        <dbReference type="PROSITE" id="PS50020"/>
    </source>
</evidence>
<dbReference type="InterPro" id="IPR044742">
    <property type="entry name" value="DEAD/DEAH_RhlB"/>
</dbReference>
<evidence type="ECO:0000256" key="4">
    <source>
        <dbReference type="ARBA" id="ARBA00022517"/>
    </source>
</evidence>
<keyword evidence="11" id="KW-0539">Nucleus</keyword>
<protein>
    <recommendedName>
        <fullName evidence="3">RNA helicase</fullName>
        <ecNumber evidence="3">3.6.4.13</ecNumber>
    </recommendedName>
</protein>
<dbReference type="EMBL" id="JAMRDG010000001">
    <property type="protein sequence ID" value="KAJ3707952.1"/>
    <property type="molecule type" value="Genomic_DNA"/>
</dbReference>
<evidence type="ECO:0000313" key="20">
    <source>
        <dbReference type="Proteomes" id="UP001210211"/>
    </source>
</evidence>
<comment type="similarity">
    <text evidence="2">Belongs to the DEAD box helicase family. DDX5/DBP2 subfamily.</text>
</comment>
<dbReference type="InterPro" id="IPR001650">
    <property type="entry name" value="Helicase_C-like"/>
</dbReference>
<dbReference type="SMART" id="SM00487">
    <property type="entry name" value="DEXDc"/>
    <property type="match status" value="1"/>
</dbReference>
<evidence type="ECO:0000256" key="1">
    <source>
        <dbReference type="ARBA" id="ARBA00004604"/>
    </source>
</evidence>
<dbReference type="SUPFAM" id="SSF52540">
    <property type="entry name" value="P-loop containing nucleoside triphosphate hydrolases"/>
    <property type="match status" value="1"/>
</dbReference>
<evidence type="ECO:0000259" key="16">
    <source>
        <dbReference type="PROSITE" id="PS51192"/>
    </source>
</evidence>
<evidence type="ECO:0000256" key="6">
    <source>
        <dbReference type="ARBA" id="ARBA00022741"/>
    </source>
</evidence>
<feature type="compositionally biased region" description="Basic and acidic residues" evidence="14">
    <location>
        <begin position="740"/>
        <end position="750"/>
    </location>
</feature>
<evidence type="ECO:0000256" key="3">
    <source>
        <dbReference type="ARBA" id="ARBA00012552"/>
    </source>
</evidence>
<keyword evidence="9" id="KW-0067">ATP-binding</keyword>
<feature type="compositionally biased region" description="Basic and acidic residues" evidence="14">
    <location>
        <begin position="706"/>
        <end position="729"/>
    </location>
</feature>
<dbReference type="PROSITE" id="PS51194">
    <property type="entry name" value="HELICASE_CTER"/>
    <property type="match status" value="1"/>
</dbReference>
<organism evidence="19 20">
    <name type="scientific">Rhynchospora tenuis</name>
    <dbReference type="NCBI Taxonomy" id="198213"/>
    <lineage>
        <taxon>Eukaryota</taxon>
        <taxon>Viridiplantae</taxon>
        <taxon>Streptophyta</taxon>
        <taxon>Embryophyta</taxon>
        <taxon>Tracheophyta</taxon>
        <taxon>Spermatophyta</taxon>
        <taxon>Magnoliopsida</taxon>
        <taxon>Liliopsida</taxon>
        <taxon>Poales</taxon>
        <taxon>Cyperaceae</taxon>
        <taxon>Cyperoideae</taxon>
        <taxon>Rhynchosporeae</taxon>
        <taxon>Rhynchospora</taxon>
    </lineage>
</organism>
<evidence type="ECO:0000259" key="17">
    <source>
        <dbReference type="PROSITE" id="PS51194"/>
    </source>
</evidence>
<feature type="domain" description="Helicase ATP-binding" evidence="16">
    <location>
        <begin position="238"/>
        <end position="412"/>
    </location>
</feature>
<dbReference type="Pfam" id="PF00397">
    <property type="entry name" value="WW"/>
    <property type="match status" value="1"/>
</dbReference>
<feature type="compositionally biased region" description="Basic residues" evidence="14">
    <location>
        <begin position="831"/>
        <end position="845"/>
    </location>
</feature>
<dbReference type="GO" id="GO:0016787">
    <property type="term" value="F:hydrolase activity"/>
    <property type="evidence" value="ECO:0007669"/>
    <property type="project" value="UniProtKB-KW"/>
</dbReference>
<dbReference type="PROSITE" id="PS00039">
    <property type="entry name" value="DEAD_ATP_HELICASE"/>
    <property type="match status" value="1"/>
</dbReference>
<dbReference type="Pfam" id="PF00270">
    <property type="entry name" value="DEAD"/>
    <property type="match status" value="1"/>
</dbReference>
<comment type="caution">
    <text evidence="19">The sequence shown here is derived from an EMBL/GenBank/DDBJ whole genome shotgun (WGS) entry which is preliminary data.</text>
</comment>
<evidence type="ECO:0000259" key="18">
    <source>
        <dbReference type="PROSITE" id="PS51195"/>
    </source>
</evidence>
<dbReference type="InterPro" id="IPR011545">
    <property type="entry name" value="DEAD/DEAH_box_helicase_dom"/>
</dbReference>
<keyword evidence="8" id="KW-0347">Helicase</keyword>
<feature type="compositionally biased region" description="Basic and acidic residues" evidence="14">
    <location>
        <begin position="870"/>
        <end position="895"/>
    </location>
</feature>
<name>A0AAD6F0D3_9POAL</name>
<dbReference type="SMART" id="SM00456">
    <property type="entry name" value="WW"/>
    <property type="match status" value="1"/>
</dbReference>
<evidence type="ECO:0000256" key="11">
    <source>
        <dbReference type="ARBA" id="ARBA00023242"/>
    </source>
</evidence>
<gene>
    <name evidence="19" type="ORF">LUZ61_011657</name>
</gene>
<feature type="compositionally biased region" description="Basic and acidic residues" evidence="14">
    <location>
        <begin position="636"/>
        <end position="654"/>
    </location>
</feature>
<evidence type="ECO:0000256" key="8">
    <source>
        <dbReference type="ARBA" id="ARBA00022806"/>
    </source>
</evidence>
<comment type="subcellular location">
    <subcellularLocation>
        <location evidence="1">Nucleus</location>
        <location evidence="1">Nucleolus</location>
    </subcellularLocation>
</comment>
<proteinExistence type="inferred from homology"/>
<keyword evidence="10" id="KW-0694">RNA-binding</keyword>
<feature type="region of interest" description="Disordered" evidence="14">
    <location>
        <begin position="86"/>
        <end position="155"/>
    </location>
</feature>
<dbReference type="InterPro" id="IPR036020">
    <property type="entry name" value="WW_dom_sf"/>
</dbReference>
<dbReference type="PROSITE" id="PS51195">
    <property type="entry name" value="Q_MOTIF"/>
    <property type="match status" value="1"/>
</dbReference>
<dbReference type="PROSITE" id="PS50020">
    <property type="entry name" value="WW_DOMAIN_2"/>
    <property type="match status" value="1"/>
</dbReference>
<dbReference type="FunFam" id="3.40.50.300:FF:000008">
    <property type="entry name" value="ATP-dependent RNA helicase RhlB"/>
    <property type="match status" value="1"/>
</dbReference>
<sequence>MRSNPNPPRFQTLGARKTRKYPPPPLVLSPPRSAADRRDRTPSPAMSTRAAPRYAPEDPTLPKPWRGLVDGSTGYLYYWNPETDVTQYERPLPPEDQLPPPPPLPQPARRGISSAAVAAPDRRRRRSYSPDEADDRYAPRARTFHQGDSSRGGGMDMYGLNDARDPRAISVGGRRDYPSGVDGGAAEAYRHHHEIIVIGDNAPPPLPTFESANFPSEILKELHHAGFQHPTPIQAQSWPIALAGNDLVAVAKTGSGKTLGYLLPGFICIKRLRNDPRVGPTVLVLAPTRELATQIEAEVVKFGRSAQISCTCLYGGAPKGPQLKALERGVDIVVATPGRLWDIMEMRRLSLRQVSYLVLDEADRMLDMGFEPEIRRIIKEVPQRHQTLMFTATWPKDVRAIANDLLVRPVQVNIGRVDELVANNAITQNVEVILPSEKLRRVEQILRSQERRAKVLIFCITKRMCDQLANSLVRQFPVSVIHGDKSQNERERVLSYFRSGRSPILIATDIAARGLDIKDIRTVINYDFPTGIEDYVHRIGRTGRAGATGVAYTFFCQKDARFAKDLIKILEVAKQRVPHELRALALQGGRGKMSSRPIRGWRPIDTTTDRAAAARERNGDFLSGRGRVLEPSFGRYDSDRVSRGGYDAHAHYDRYSGGGVGDERGRKVGDKAPRERDSSYNRYRSPSPKRARSDYPSHNIRSPQRARLDYPSREKLSSSPKRDNADYPSRDNGSLNPKQVRSDYRSHDNYSRSPKRNRSNSPSRSPKRDRSDYPSRSPSKSRASYQDANSRSPSSNPKWSHDHSPSKRRSPSRSLSPKITYHHSAGDRSPNPKKWRGSVRSHSRSHSHERSLSHTPSPRNSSYRHRSHGASRDQDQDFDQPIDHADSPLISDHKLTPGSPPANFGNDNHRKQGSPFEDSVTIKEKLDDTYTGHNRDGSPSTVGESNGFLGANSSYSPPQNGGNDGKEGEEGGVDIMADVY</sequence>
<dbReference type="InterPro" id="IPR001202">
    <property type="entry name" value="WW_dom"/>
</dbReference>
<dbReference type="AlphaFoldDB" id="A0AAD6F0D3"/>
<dbReference type="Proteomes" id="UP001210211">
    <property type="component" value="Unassembled WGS sequence"/>
</dbReference>
<keyword evidence="6" id="KW-0547">Nucleotide-binding</keyword>
<dbReference type="FunFam" id="3.40.50.300:FF:000079">
    <property type="entry name" value="probable ATP-dependent RNA helicase DDX17"/>
    <property type="match status" value="1"/>
</dbReference>
<feature type="domain" description="DEAD-box RNA helicase Q" evidence="18">
    <location>
        <begin position="207"/>
        <end position="235"/>
    </location>
</feature>